<dbReference type="InterPro" id="IPR029787">
    <property type="entry name" value="Nucleotide_cyclase"/>
</dbReference>
<feature type="transmembrane region" description="Helical" evidence="1">
    <location>
        <begin position="87"/>
        <end position="104"/>
    </location>
</feature>
<dbReference type="PANTHER" id="PTHR43081">
    <property type="entry name" value="ADENYLATE CYCLASE, TERMINAL-DIFFERENTIATION SPECIFIC-RELATED"/>
    <property type="match status" value="1"/>
</dbReference>
<dbReference type="Gene3D" id="3.30.70.1230">
    <property type="entry name" value="Nucleotide cyclase"/>
    <property type="match status" value="1"/>
</dbReference>
<feature type="transmembrane region" description="Helical" evidence="1">
    <location>
        <begin position="31"/>
        <end position="48"/>
    </location>
</feature>
<feature type="transmembrane region" description="Helical" evidence="1">
    <location>
        <begin position="60"/>
        <end position="80"/>
    </location>
</feature>
<keyword evidence="1" id="KW-0812">Transmembrane</keyword>
<evidence type="ECO:0000256" key="1">
    <source>
        <dbReference type="SAM" id="Phobius"/>
    </source>
</evidence>
<dbReference type="SMART" id="SM00044">
    <property type="entry name" value="CYCc"/>
    <property type="match status" value="1"/>
</dbReference>
<dbReference type="PROSITE" id="PS50125">
    <property type="entry name" value="GUANYLATE_CYCLASE_2"/>
    <property type="match status" value="1"/>
</dbReference>
<reference evidence="3 4" key="1">
    <citation type="submission" date="2021-02" db="EMBL/GenBank/DDBJ databases">
        <title>De Novo genome assembly of isolated myxobacteria.</title>
        <authorList>
            <person name="Stevens D.C."/>
        </authorList>
    </citation>
    <scope>NUCLEOTIDE SEQUENCE [LARGE SCALE GENOMIC DNA]</scope>
    <source>
        <strain evidence="3 4">ATCC 29039</strain>
    </source>
</reference>
<dbReference type="SUPFAM" id="SSF55073">
    <property type="entry name" value="Nucleotide cyclase"/>
    <property type="match status" value="1"/>
</dbReference>
<dbReference type="CDD" id="cd07302">
    <property type="entry name" value="CHD"/>
    <property type="match status" value="1"/>
</dbReference>
<feature type="domain" description="Guanylate cyclase" evidence="2">
    <location>
        <begin position="230"/>
        <end position="363"/>
    </location>
</feature>
<comment type="caution">
    <text evidence="3">The sequence shown here is derived from an EMBL/GenBank/DDBJ whole genome shotgun (WGS) entry which is preliminary data.</text>
</comment>
<evidence type="ECO:0000313" key="4">
    <source>
        <dbReference type="Proteomes" id="UP000664052"/>
    </source>
</evidence>
<evidence type="ECO:0000259" key="2">
    <source>
        <dbReference type="PROSITE" id="PS50125"/>
    </source>
</evidence>
<protein>
    <submittedName>
        <fullName evidence="3">Adenylate/guanylate cyclase domain-containing protein</fullName>
    </submittedName>
</protein>
<proteinExistence type="predicted"/>
<organism evidence="3 4">
    <name type="scientific">Corallococcus macrosporus</name>
    <dbReference type="NCBI Taxonomy" id="35"/>
    <lineage>
        <taxon>Bacteria</taxon>
        <taxon>Pseudomonadati</taxon>
        <taxon>Myxococcota</taxon>
        <taxon>Myxococcia</taxon>
        <taxon>Myxococcales</taxon>
        <taxon>Cystobacterineae</taxon>
        <taxon>Myxococcaceae</taxon>
        <taxon>Corallococcus</taxon>
    </lineage>
</organism>
<dbReference type="Proteomes" id="UP000664052">
    <property type="component" value="Unassembled WGS sequence"/>
</dbReference>
<dbReference type="InterPro" id="IPR001054">
    <property type="entry name" value="A/G_cyclase"/>
</dbReference>
<dbReference type="RefSeq" id="WP_207056073.1">
    <property type="nucleotide sequence ID" value="NZ_JAFIMU010000009.1"/>
</dbReference>
<name>A0ABS3DK93_9BACT</name>
<sequence length="424" mass="45275">MSSSAPPSDTLQESVRRALDVERQSNGRHLAWVRLGAVGVLFTMAVYLGRVRGLHDWDVYLAPFALYLVCTTVVAVAVTASTRIARWASLSVAFVDVPAVYWLQHLALPVSPSPGGVAGFTLGIFAALVLLSALSLRRPVTQLVTLIAILAEVMLQREAAIGGGAQVAGAVMLAMTAAGASRLLQRIRLLSAAVTQEELQRARLGRYFSPAVAERLQDRDSPAAELREVSVLFADVRDFTSLSERLPPEEVVTILNEYYGRMVEVVFRHGGTLDKFIGDALMVYFGAPLPDAHHARSATRCALDMVAELEAVNAERAARGEAGLRMGVGVHSGPVVLGNIGSPFRRLEYTAIGDTVNLANRIERLTKGFGVPVLVSQATREQAGDAFRWAPAPTALVPGKSQPVVTFIPLPSEGSPALGPDVAA</sequence>
<dbReference type="EMBL" id="JAFIMU010000009">
    <property type="protein sequence ID" value="MBN8231712.1"/>
    <property type="molecule type" value="Genomic_DNA"/>
</dbReference>
<evidence type="ECO:0000313" key="3">
    <source>
        <dbReference type="EMBL" id="MBN8231712.1"/>
    </source>
</evidence>
<dbReference type="PANTHER" id="PTHR43081:SF1">
    <property type="entry name" value="ADENYLATE CYCLASE, TERMINAL-DIFFERENTIATION SPECIFIC"/>
    <property type="match status" value="1"/>
</dbReference>
<keyword evidence="1" id="KW-1133">Transmembrane helix</keyword>
<dbReference type="Pfam" id="PF00211">
    <property type="entry name" value="Guanylate_cyc"/>
    <property type="match status" value="1"/>
</dbReference>
<keyword evidence="1" id="KW-0472">Membrane</keyword>
<keyword evidence="4" id="KW-1185">Reference proteome</keyword>
<dbReference type="InterPro" id="IPR050697">
    <property type="entry name" value="Adenylyl/Guanylyl_Cyclase_3/4"/>
</dbReference>
<accession>A0ABS3DK93</accession>
<feature type="transmembrane region" description="Helical" evidence="1">
    <location>
        <begin position="116"/>
        <end position="136"/>
    </location>
</feature>
<gene>
    <name evidence="3" type="ORF">JYK02_29780</name>
</gene>